<dbReference type="Gene3D" id="3.40.1010.10">
    <property type="entry name" value="Cobalt-precorrin-4 Transmethylase, Domain 1"/>
    <property type="match status" value="1"/>
</dbReference>
<comment type="caution">
    <text evidence="8">The sequence shown here is derived from an EMBL/GenBank/DDBJ whole genome shotgun (WGS) entry which is preliminary data.</text>
</comment>
<dbReference type="GO" id="GO:0032259">
    <property type="term" value="P:methylation"/>
    <property type="evidence" value="ECO:0007669"/>
    <property type="project" value="UniProtKB-KW"/>
</dbReference>
<gene>
    <name evidence="8" type="ORF">FYJ83_04230</name>
</gene>
<dbReference type="GO" id="GO:0009236">
    <property type="term" value="P:cobalamin biosynthetic process"/>
    <property type="evidence" value="ECO:0007669"/>
    <property type="project" value="UniProtKB-UniRule"/>
</dbReference>
<comment type="pathway">
    <text evidence="1">Cofactor biosynthesis; adenosylcobalamin biosynthesis.</text>
</comment>
<keyword evidence="9" id="KW-1185">Reference proteome</keyword>
<sequence>MKKLYGIGTGPGDKELLTLKAVKTIEKSSVIFAPNNKGKNMAIDTVKDFIGDKRVVFIDFPMGQVQTEDYKKAAEIILKEIPEDEIGSFLTIGDPMIYSTFIYIMDELEGKDIDVEIISGIPSFVAAAGESKTPITVKGENFLLCDELDKSLLEKVDSIAILKTLKDKESILNGLEEQDFSYKYIKRATLKEQEIIIDKEEILKDKDYISLIIGRRN</sequence>
<dbReference type="Pfam" id="PF00590">
    <property type="entry name" value="TP_methylase"/>
    <property type="match status" value="1"/>
</dbReference>
<evidence type="ECO:0000313" key="8">
    <source>
        <dbReference type="EMBL" id="MSU00675.1"/>
    </source>
</evidence>
<dbReference type="AlphaFoldDB" id="A0A6N7XW13"/>
<reference evidence="8 9" key="1">
    <citation type="submission" date="2019-09" db="EMBL/GenBank/DDBJ databases">
        <title>In-depth cultivation of the pig gut microbiome towards novel bacterial diversity and tailored functional studies.</title>
        <authorList>
            <person name="Wylensek D."/>
            <person name="Hitch T.C.A."/>
            <person name="Clavel T."/>
        </authorList>
    </citation>
    <scope>NUCLEOTIDE SEQUENCE [LARGE SCALE GENOMIC DNA]</scope>
    <source>
        <strain evidence="8 9">WCA3-693-APC-4?</strain>
    </source>
</reference>
<dbReference type="InterPro" id="IPR014777">
    <property type="entry name" value="4pyrrole_Mease_sub1"/>
</dbReference>
<dbReference type="InterPro" id="IPR003043">
    <property type="entry name" value="Uropor_MeTrfase_CS"/>
</dbReference>
<feature type="domain" description="Tetrapyrrole methylase" evidence="7">
    <location>
        <begin position="3"/>
        <end position="199"/>
    </location>
</feature>
<keyword evidence="5" id="KW-0949">S-adenosyl-L-methionine</keyword>
<evidence type="ECO:0000256" key="3">
    <source>
        <dbReference type="ARBA" id="ARBA00022603"/>
    </source>
</evidence>
<dbReference type="GO" id="GO:0030788">
    <property type="term" value="F:precorrin-2 C20-methyltransferase activity"/>
    <property type="evidence" value="ECO:0007669"/>
    <property type="project" value="InterPro"/>
</dbReference>
<keyword evidence="3 8" id="KW-0489">Methyltransferase</keyword>
<evidence type="ECO:0000256" key="2">
    <source>
        <dbReference type="ARBA" id="ARBA00022573"/>
    </source>
</evidence>
<dbReference type="Proteomes" id="UP000469523">
    <property type="component" value="Unassembled WGS sequence"/>
</dbReference>
<dbReference type="Gene3D" id="3.30.950.10">
    <property type="entry name" value="Methyltransferase, Cobalt-precorrin-4 Transmethylase, Domain 2"/>
    <property type="match status" value="1"/>
</dbReference>
<organism evidence="8 9">
    <name type="scientific">Tissierella pigra</name>
    <dbReference type="NCBI Taxonomy" id="2607614"/>
    <lineage>
        <taxon>Bacteria</taxon>
        <taxon>Bacillati</taxon>
        <taxon>Bacillota</taxon>
        <taxon>Tissierellia</taxon>
        <taxon>Tissierellales</taxon>
        <taxon>Tissierellaceae</taxon>
        <taxon>Tissierella</taxon>
    </lineage>
</organism>
<keyword evidence="2" id="KW-0169">Cobalamin biosynthesis</keyword>
<dbReference type="EMBL" id="VUNQ01000006">
    <property type="protein sequence ID" value="MSU00675.1"/>
    <property type="molecule type" value="Genomic_DNA"/>
</dbReference>
<evidence type="ECO:0000313" key="9">
    <source>
        <dbReference type="Proteomes" id="UP000469523"/>
    </source>
</evidence>
<dbReference type="InterPro" id="IPR000878">
    <property type="entry name" value="4pyrrol_Mease"/>
</dbReference>
<dbReference type="PANTHER" id="PTHR43467">
    <property type="entry name" value="COBALT-PRECORRIN-2 C(20)-METHYLTRANSFERASE"/>
    <property type="match status" value="1"/>
</dbReference>
<accession>A0A6N7XW13</accession>
<dbReference type="RefSeq" id="WP_154439102.1">
    <property type="nucleotide sequence ID" value="NZ_VUNQ01000006.1"/>
</dbReference>
<evidence type="ECO:0000256" key="1">
    <source>
        <dbReference type="ARBA" id="ARBA00004953"/>
    </source>
</evidence>
<evidence type="ECO:0000256" key="4">
    <source>
        <dbReference type="ARBA" id="ARBA00022679"/>
    </source>
</evidence>
<dbReference type="PANTHER" id="PTHR43467:SF2">
    <property type="entry name" value="COBALT-PRECORRIN-2 C(20)-METHYLTRANSFERASE"/>
    <property type="match status" value="1"/>
</dbReference>
<evidence type="ECO:0000256" key="5">
    <source>
        <dbReference type="ARBA" id="ARBA00022691"/>
    </source>
</evidence>
<dbReference type="SUPFAM" id="SSF53790">
    <property type="entry name" value="Tetrapyrrole methylase"/>
    <property type="match status" value="1"/>
</dbReference>
<dbReference type="InterPro" id="IPR035996">
    <property type="entry name" value="4pyrrol_Methylase_sf"/>
</dbReference>
<proteinExistence type="inferred from homology"/>
<dbReference type="PIRSF" id="PIRSF036427">
    <property type="entry name" value="Precrrn-2_mtase"/>
    <property type="match status" value="1"/>
</dbReference>
<evidence type="ECO:0000259" key="7">
    <source>
        <dbReference type="Pfam" id="PF00590"/>
    </source>
</evidence>
<dbReference type="InterPro" id="IPR012382">
    <property type="entry name" value="CobI/CbiL"/>
</dbReference>
<comment type="similarity">
    <text evidence="6">Belongs to the precorrin methyltransferase family.</text>
</comment>
<dbReference type="InterPro" id="IPR014776">
    <property type="entry name" value="4pyrrole_Mease_sub2"/>
</dbReference>
<dbReference type="CDD" id="cd11645">
    <property type="entry name" value="Precorrin_2_C20_MT"/>
    <property type="match status" value="1"/>
</dbReference>
<protein>
    <submittedName>
        <fullName evidence="8">Precorrin-2 C(20)-methyltransferase</fullName>
    </submittedName>
</protein>
<evidence type="ECO:0000256" key="6">
    <source>
        <dbReference type="PIRNR" id="PIRNR036427"/>
    </source>
</evidence>
<name>A0A6N7XW13_9FIRM</name>
<dbReference type="PROSITE" id="PS00839">
    <property type="entry name" value="SUMT_1"/>
    <property type="match status" value="1"/>
</dbReference>
<keyword evidence="4 8" id="KW-0808">Transferase</keyword>